<dbReference type="PANTHER" id="PTHR38439:SF3">
    <property type="entry name" value="COPPER-RESISTANT CUPROPROTEIN COPI"/>
    <property type="match status" value="1"/>
</dbReference>
<feature type="domain" description="EfeO-type cupredoxin-like" evidence="4">
    <location>
        <begin position="41"/>
        <end position="93"/>
    </location>
</feature>
<evidence type="ECO:0000256" key="2">
    <source>
        <dbReference type="ARBA" id="ARBA00023008"/>
    </source>
</evidence>
<dbReference type="RefSeq" id="WP_067376473.1">
    <property type="nucleotide sequence ID" value="NZ_CP015839.1"/>
</dbReference>
<dbReference type="AlphaFoldDB" id="A0A1A9ET18"/>
<protein>
    <submittedName>
        <fullName evidence="5">Copper-binding protein</fullName>
    </submittedName>
</protein>
<dbReference type="GO" id="GO:0046872">
    <property type="term" value="F:metal ion binding"/>
    <property type="evidence" value="ECO:0007669"/>
    <property type="project" value="UniProtKB-KW"/>
</dbReference>
<dbReference type="InterPro" id="IPR008972">
    <property type="entry name" value="Cupredoxin"/>
</dbReference>
<reference evidence="5 6" key="2">
    <citation type="journal article" date="2018" name="Int. J. Syst. Evol. Microbiol.">
        <title>Marinobacterium aestuarii sp. nov., a benzene-degrading marine bacterium isolated from estuary sediment.</title>
        <authorList>
            <person name="Bae S.S."/>
            <person name="Jung J."/>
            <person name="Chung D."/>
            <person name="Baek K."/>
        </authorList>
    </citation>
    <scope>NUCLEOTIDE SEQUENCE [LARGE SCALE GENOMIC DNA]</scope>
    <source>
        <strain evidence="5 6">ST58-10</strain>
    </source>
</reference>
<dbReference type="KEGG" id="mars:A8C75_00310"/>
<dbReference type="OrthoDB" id="9816061at2"/>
<dbReference type="PANTHER" id="PTHR38439">
    <property type="entry name" value="AURACYANIN-B"/>
    <property type="match status" value="1"/>
</dbReference>
<dbReference type="Pfam" id="PF13473">
    <property type="entry name" value="Cupredoxin_1"/>
    <property type="match status" value="1"/>
</dbReference>
<evidence type="ECO:0000259" key="4">
    <source>
        <dbReference type="Pfam" id="PF13473"/>
    </source>
</evidence>
<evidence type="ECO:0000256" key="1">
    <source>
        <dbReference type="ARBA" id="ARBA00022723"/>
    </source>
</evidence>
<dbReference type="EMBL" id="CP015839">
    <property type="protein sequence ID" value="ANG61046.1"/>
    <property type="molecule type" value="Genomic_DNA"/>
</dbReference>
<keyword evidence="3" id="KW-0732">Signal</keyword>
<dbReference type="STRING" id="1821621.A8C75_00310"/>
<proteinExistence type="predicted"/>
<accession>A0A1A9ET18</accession>
<dbReference type="Proteomes" id="UP000078070">
    <property type="component" value="Chromosome"/>
</dbReference>
<reference evidence="6" key="1">
    <citation type="submission" date="2016-05" db="EMBL/GenBank/DDBJ databases">
        <authorList>
            <person name="Baek K."/>
            <person name="Yang S.-J."/>
        </authorList>
    </citation>
    <scope>NUCLEOTIDE SEQUENCE [LARGE SCALE GENOMIC DNA]</scope>
    <source>
        <strain evidence="6">ST58-10</strain>
    </source>
</reference>
<evidence type="ECO:0000313" key="6">
    <source>
        <dbReference type="Proteomes" id="UP000078070"/>
    </source>
</evidence>
<keyword evidence="6" id="KW-1185">Reference proteome</keyword>
<gene>
    <name evidence="5" type="ORF">A8C75_00310</name>
</gene>
<sequence>MFSLKPLVAAFCLSALAPLAMAGGTHGGQGDAPNIGKPGDASQATRTVSIALYDNYYEVDTLEVKAGETVRFELKNEGALLHEFNIGTAAMHKNHQSEMLKMMEHGMLTPTGMVEMDHSGMEGMEGMEGMKHDDPNSILLAPGESRVLTWTFSGDAELEFACNMPGHYQAGMVGEFSSN</sequence>
<dbReference type="SUPFAM" id="SSF49503">
    <property type="entry name" value="Cupredoxins"/>
    <property type="match status" value="1"/>
</dbReference>
<name>A0A1A9ET18_9GAMM</name>
<feature type="chain" id="PRO_5008386408" evidence="3">
    <location>
        <begin position="23"/>
        <end position="179"/>
    </location>
</feature>
<dbReference type="Gene3D" id="2.60.40.420">
    <property type="entry name" value="Cupredoxins - blue copper proteins"/>
    <property type="match status" value="1"/>
</dbReference>
<keyword evidence="2" id="KW-0186">Copper</keyword>
<dbReference type="InterPro" id="IPR050845">
    <property type="entry name" value="Cu-binding_ET"/>
</dbReference>
<evidence type="ECO:0000313" key="5">
    <source>
        <dbReference type="EMBL" id="ANG61046.1"/>
    </source>
</evidence>
<dbReference type="InterPro" id="IPR028096">
    <property type="entry name" value="EfeO_Cupredoxin"/>
</dbReference>
<organism evidence="5 6">
    <name type="scientific">Marinobacterium aestuarii</name>
    <dbReference type="NCBI Taxonomy" id="1821621"/>
    <lineage>
        <taxon>Bacteria</taxon>
        <taxon>Pseudomonadati</taxon>
        <taxon>Pseudomonadota</taxon>
        <taxon>Gammaproteobacteria</taxon>
        <taxon>Oceanospirillales</taxon>
        <taxon>Oceanospirillaceae</taxon>
        <taxon>Marinobacterium</taxon>
    </lineage>
</organism>
<feature type="signal peptide" evidence="3">
    <location>
        <begin position="1"/>
        <end position="22"/>
    </location>
</feature>
<evidence type="ECO:0000256" key="3">
    <source>
        <dbReference type="SAM" id="SignalP"/>
    </source>
</evidence>
<keyword evidence="1" id="KW-0479">Metal-binding</keyword>